<keyword evidence="4" id="KW-0378">Hydrolase</keyword>
<dbReference type="InterPro" id="IPR041371">
    <property type="entry name" value="GH92_N"/>
</dbReference>
<dbReference type="RefSeq" id="XP_007317625.1">
    <property type="nucleotide sequence ID" value="XM_007317563.1"/>
</dbReference>
<feature type="domain" description="Glycosyl hydrolase family 92 N-terminal" evidence="3">
    <location>
        <begin position="51"/>
        <end position="304"/>
    </location>
</feature>
<dbReference type="GO" id="GO:0005634">
    <property type="term" value="C:nucleus"/>
    <property type="evidence" value="ECO:0007669"/>
    <property type="project" value="TreeGrafter"/>
</dbReference>
<dbReference type="InterPro" id="IPR008928">
    <property type="entry name" value="6-hairpin_glycosidase_sf"/>
</dbReference>
<dbReference type="SUPFAM" id="SSF48208">
    <property type="entry name" value="Six-hairpin glycosidases"/>
    <property type="match status" value="1"/>
</dbReference>
<dbReference type="InterPro" id="IPR014718">
    <property type="entry name" value="GH-type_carb-bd"/>
</dbReference>
<dbReference type="HOGENOM" id="CLU_003690_4_1_1"/>
<dbReference type="KEGG" id="sla:SERLADRAFT_361158"/>
<dbReference type="PANTHER" id="PTHR12143:SF25">
    <property type="entry name" value="FAMILY PROTEIN, PUTATIVE (AFU_ORTHOLOGUE AFUA_1G10790)-RELATED"/>
    <property type="match status" value="1"/>
</dbReference>
<dbReference type="Gene3D" id="2.70.98.10">
    <property type="match status" value="1"/>
</dbReference>
<feature type="signal peptide" evidence="1">
    <location>
        <begin position="1"/>
        <end position="23"/>
    </location>
</feature>
<dbReference type="Gene3D" id="1.20.1610.10">
    <property type="entry name" value="alpha-1,2-mannosidases domains"/>
    <property type="match status" value="1"/>
</dbReference>
<name>F8NT30_SERL9</name>
<dbReference type="PANTHER" id="PTHR12143">
    <property type="entry name" value="PEPTIDE N-GLYCANASE PNGASE -RELATED"/>
    <property type="match status" value="1"/>
</dbReference>
<dbReference type="OrthoDB" id="449263at2759"/>
<evidence type="ECO:0000259" key="2">
    <source>
        <dbReference type="Pfam" id="PF07971"/>
    </source>
</evidence>
<dbReference type="AlphaFoldDB" id="F8NT30"/>
<evidence type="ECO:0000259" key="3">
    <source>
        <dbReference type="Pfam" id="PF17678"/>
    </source>
</evidence>
<protein>
    <submittedName>
        <fullName evidence="4">Glycoside hydrolase family 92 protein</fullName>
    </submittedName>
</protein>
<dbReference type="GeneID" id="18809825"/>
<dbReference type="InterPro" id="IPR050883">
    <property type="entry name" value="PNGase"/>
</dbReference>
<dbReference type="GO" id="GO:0006516">
    <property type="term" value="P:glycoprotein catabolic process"/>
    <property type="evidence" value="ECO:0007669"/>
    <property type="project" value="TreeGrafter"/>
</dbReference>
<dbReference type="GO" id="GO:0000224">
    <property type="term" value="F:peptide-N4-(N-acetyl-beta-glucosaminyl)asparagine amidase activity"/>
    <property type="evidence" value="ECO:0007669"/>
    <property type="project" value="TreeGrafter"/>
</dbReference>
<reference evidence="4" key="1">
    <citation type="submission" date="2011-04" db="EMBL/GenBank/DDBJ databases">
        <title>Evolution of plant cell wall degrading machinery underlies the functional diversity of forest fungi.</title>
        <authorList>
            <consortium name="US DOE Joint Genome Institute (JGI-PGF)"/>
            <person name="Eastwood D.C."/>
            <person name="Floudas D."/>
            <person name="Binder M."/>
            <person name="Majcherczyk A."/>
            <person name="Schneider P."/>
            <person name="Aerts A."/>
            <person name="Asiegbu F.O."/>
            <person name="Baker S.E."/>
            <person name="Barry K."/>
            <person name="Bendiksby M."/>
            <person name="Blumentritt M."/>
            <person name="Coutinho P.M."/>
            <person name="Cullen D."/>
            <person name="Cullen D."/>
            <person name="Gathman A."/>
            <person name="Goodell B."/>
            <person name="Henrissat B."/>
            <person name="Ihrmark K."/>
            <person name="Kauserud H."/>
            <person name="Kohler A."/>
            <person name="LaButti K."/>
            <person name="Lapidus A."/>
            <person name="Lavin J.L."/>
            <person name="Lee Y.-H."/>
            <person name="Lindquist E."/>
            <person name="Lilly W."/>
            <person name="Lucas S."/>
            <person name="Morin E."/>
            <person name="Murat C."/>
            <person name="Oguiza J.A."/>
            <person name="Park J."/>
            <person name="Pisabarro A.G."/>
            <person name="Riley R."/>
            <person name="Rosling A."/>
            <person name="Salamov A."/>
            <person name="Schmidt O."/>
            <person name="Schmutz J."/>
            <person name="Skrede I."/>
            <person name="Stenlid J."/>
            <person name="Wiebenga A."/>
            <person name="Xie X."/>
            <person name="Kues U."/>
            <person name="Hibbett D.S."/>
            <person name="Hoffmeister D."/>
            <person name="Hogberg N."/>
            <person name="Martin F."/>
            <person name="Grigoriev I.V."/>
            <person name="Watkinson S.C."/>
        </authorList>
    </citation>
    <scope>NUCLEOTIDE SEQUENCE</scope>
    <source>
        <strain evidence="4">S7.9</strain>
    </source>
</reference>
<dbReference type="InterPro" id="IPR005887">
    <property type="entry name" value="GH92_a_mannosidase_put"/>
</dbReference>
<dbReference type="Gene3D" id="3.30.2080.10">
    <property type="entry name" value="GH92 mannosidase domain"/>
    <property type="match status" value="1"/>
</dbReference>
<dbReference type="Proteomes" id="UP000008064">
    <property type="component" value="Unassembled WGS sequence"/>
</dbReference>
<keyword evidence="1" id="KW-0732">Signal</keyword>
<accession>F8NT30</accession>
<dbReference type="GO" id="GO:0005975">
    <property type="term" value="P:carbohydrate metabolic process"/>
    <property type="evidence" value="ECO:0007669"/>
    <property type="project" value="InterPro"/>
</dbReference>
<dbReference type="GO" id="GO:0030246">
    <property type="term" value="F:carbohydrate binding"/>
    <property type="evidence" value="ECO:0007669"/>
    <property type="project" value="InterPro"/>
</dbReference>
<sequence>MGQLSFRWLPLAAVAASIGTTFAQPSPEVQQRISAAIAAAGNSTNIDYTAFVNPFIGTDNEGDVCPGASIPFGMVKFSTDITGYAPAGYIVDPTQKIRGISPMHDSGTGSSLGTYGNFEIMPLLCPGGFDTCTTTLQARERYRKNNTDDAYPGYFSQTLDNDIQIEATSTRRAGLERFTFPQGSKPYFVLDLANDLPATWAGGSMDIDPDNGRITLGGHWGSSFGPTSFNYQAFACYDLLNNGTQKLSEYGVWTGDTYGLDAKGLGQTHLNLSVNLIGGTPYQSGALFSYDGTPEQVNIRVGVSFVSTEQACQNAESEVGTTSFDGIVNASKALWNEKLSKIEIDVPNTPPNVTEMFYTSLYRASLTPNNATSETQGVFANTTSFYFDSLYCSWDTFRTFYPLMTLHSPVEFAQIVDNYIDGWRKNGWMPECRANNLPGWTQGGSSGDNIVSQFAINYHNEAQALGVDLNELYAALKTDGEVNPPEWNIEGRQINVYKQNGYVPFAVLDTASTGRQTREGSRTLEYAFEDFGIRQVALLLNQTDDVAEYTNRSYFYRNVWDKDVTSNGFQGFAQKRLSNGTFVYTDPIDCSSQDTNQSRSCSLQEDNIVGFYESSSWEYSWYAPHDTAYLIELMGGNDTFVKRLDYFFNEGYYLPGNEPSFQTPIGYHYANQPADSVDRIRDVVLTNFDITPAGLPGNDDQAAMATLLCFHLLGLYPVPSTSHYLITSSFIPKYTIHNSYLNTSTTITVQGYDAKSVQSPIPSGVAAYVKNVTVNGQVTASRCYVDFYDTFRLGGNIVIELTSNKTEANDCAGPLPASLSTGGFSSVR</sequence>
<proteinExistence type="predicted"/>
<dbReference type="Pfam" id="PF17678">
    <property type="entry name" value="Glyco_hydro_92N"/>
    <property type="match status" value="1"/>
</dbReference>
<dbReference type="Gene3D" id="1.20.1050.60">
    <property type="entry name" value="alpha-1,2-mannosidase"/>
    <property type="match status" value="1"/>
</dbReference>
<dbReference type="NCBIfam" id="TIGR01180">
    <property type="entry name" value="aman2_put"/>
    <property type="match status" value="1"/>
</dbReference>
<dbReference type="InterPro" id="IPR012939">
    <property type="entry name" value="Glyco_hydro_92"/>
</dbReference>
<gene>
    <name evidence="4" type="ORF">SERLADRAFT_361158</name>
</gene>
<feature type="chain" id="PRO_5003376277" evidence="1">
    <location>
        <begin position="24"/>
        <end position="828"/>
    </location>
</feature>
<dbReference type="Pfam" id="PF07971">
    <property type="entry name" value="Glyco_hydro_92"/>
    <property type="match status" value="1"/>
</dbReference>
<evidence type="ECO:0000256" key="1">
    <source>
        <dbReference type="SAM" id="SignalP"/>
    </source>
</evidence>
<dbReference type="GO" id="GO:0005829">
    <property type="term" value="C:cytosol"/>
    <property type="evidence" value="ECO:0007669"/>
    <property type="project" value="TreeGrafter"/>
</dbReference>
<dbReference type="EMBL" id="GL945433">
    <property type="protein sequence ID" value="EGO25503.1"/>
    <property type="molecule type" value="Genomic_DNA"/>
</dbReference>
<evidence type="ECO:0000313" key="4">
    <source>
        <dbReference type="EMBL" id="EGO25503.1"/>
    </source>
</evidence>
<organism>
    <name type="scientific">Serpula lacrymans var. lacrymans (strain S7.9)</name>
    <name type="common">Dry rot fungus</name>
    <dbReference type="NCBI Taxonomy" id="578457"/>
    <lineage>
        <taxon>Eukaryota</taxon>
        <taxon>Fungi</taxon>
        <taxon>Dikarya</taxon>
        <taxon>Basidiomycota</taxon>
        <taxon>Agaricomycotina</taxon>
        <taxon>Agaricomycetes</taxon>
        <taxon>Agaricomycetidae</taxon>
        <taxon>Boletales</taxon>
        <taxon>Coniophorineae</taxon>
        <taxon>Serpulaceae</taxon>
        <taxon>Serpula</taxon>
    </lineage>
</organism>
<feature type="domain" description="Glycosyl hydrolase family 92" evidence="2">
    <location>
        <begin position="310"/>
        <end position="802"/>
    </location>
</feature>